<evidence type="ECO:0000256" key="4">
    <source>
        <dbReference type="ARBA" id="ARBA00022723"/>
    </source>
</evidence>
<dbReference type="PANTHER" id="PTHR43181">
    <property type="entry name" value="2-C-METHYL-D-ERYTHRITOL 2,4-CYCLODIPHOSPHATE SYNTHASE, CHLOROPLASTIC"/>
    <property type="match status" value="1"/>
</dbReference>
<dbReference type="EMBL" id="JAPMIV010000032">
    <property type="protein sequence ID" value="MDV6375678.1"/>
    <property type="molecule type" value="Genomic_DNA"/>
</dbReference>
<dbReference type="EC" id="4.6.1.12" evidence="3 7"/>
<comment type="function">
    <text evidence="7">Involved in the biosynthesis of isopentenyl diphosphate (IPP) and dimethylallyl diphosphate (DMAPP), two major building blocks of isoprenoid compounds. Catalyzes the conversion of 4-diphosphocytidyl-2-C-methyl-D-erythritol 2-phosphate (CDP-ME2P) to 2-C-methyl-D-erythritol 2,4-cyclodiphosphate (ME-CPP) with a corresponding release of cytidine 5-monophosphate (CMP).</text>
</comment>
<evidence type="ECO:0000313" key="11">
    <source>
        <dbReference type="Proteomes" id="UP001276150"/>
    </source>
</evidence>
<feature type="binding site" evidence="7">
    <location>
        <begin position="19"/>
        <end position="21"/>
    </location>
    <ligand>
        <name>4-CDP-2-C-methyl-D-erythritol 2-phosphate</name>
        <dbReference type="ChEBI" id="CHEBI:57919"/>
    </ligand>
</feature>
<keyword evidence="6 7" id="KW-0456">Lyase</keyword>
<comment type="caution">
    <text evidence="7">Lacks conserved residue(s) required for the propagation of feature annotation.</text>
</comment>
<dbReference type="GO" id="GO:0008685">
    <property type="term" value="F:2-C-methyl-D-erythritol 2,4-cyclodiphosphate synthase activity"/>
    <property type="evidence" value="ECO:0007669"/>
    <property type="project" value="UniProtKB-EC"/>
</dbReference>
<proteinExistence type="inferred from homology"/>
<evidence type="ECO:0000256" key="5">
    <source>
        <dbReference type="ARBA" id="ARBA00023229"/>
    </source>
</evidence>
<feature type="binding site" evidence="7">
    <location>
        <begin position="73"/>
        <end position="77"/>
    </location>
    <ligand>
        <name>4-CDP-2-C-methyl-D-erythritol 2-phosphate</name>
        <dbReference type="ChEBI" id="CHEBI:57919"/>
    </ligand>
</feature>
<protein>
    <recommendedName>
        <fullName evidence="3 7">2-C-methyl-D-erythritol 2,4-cyclodiphosphate synthase</fullName>
        <shortName evidence="7">MECDP-synthase</shortName>
        <shortName evidence="7">MECPP-synthase</shortName>
        <shortName evidence="7">MECPS</shortName>
        <ecNumber evidence="3 7">4.6.1.12</ecNumber>
    </recommendedName>
</protein>
<feature type="site" description="Transition state stabilizer" evidence="7">
    <location>
        <position position="46"/>
    </location>
</feature>
<comment type="subunit">
    <text evidence="7">Homotrimer.</text>
</comment>
<evidence type="ECO:0000313" key="10">
    <source>
        <dbReference type="EMBL" id="MDV6375678.1"/>
    </source>
</evidence>
<comment type="pathway">
    <text evidence="2 7">Isoprenoid biosynthesis; isopentenyl diphosphate biosynthesis via DXP pathway; isopentenyl diphosphate from 1-deoxy-D-xylulose 5-phosphate: step 4/6.</text>
</comment>
<dbReference type="Gene3D" id="3.30.1330.50">
    <property type="entry name" value="2-C-methyl-D-erythritol 2,4-cyclodiphosphate synthase"/>
    <property type="match status" value="1"/>
</dbReference>
<dbReference type="NCBIfam" id="TIGR00151">
    <property type="entry name" value="ispF"/>
    <property type="match status" value="1"/>
</dbReference>
<dbReference type="PANTHER" id="PTHR43181:SF1">
    <property type="entry name" value="2-C-METHYL-D-ERYTHRITOL 2,4-CYCLODIPHOSPHATE SYNTHASE, CHLOROPLASTIC"/>
    <property type="match status" value="1"/>
</dbReference>
<feature type="binding site" evidence="7">
    <location>
        <position position="19"/>
    </location>
    <ligand>
        <name>a divalent metal cation</name>
        <dbReference type="ChEBI" id="CHEBI:60240"/>
    </ligand>
</feature>
<comment type="caution">
    <text evidence="10">The sequence shown here is derived from an EMBL/GenBank/DDBJ whole genome shotgun (WGS) entry which is preliminary data.</text>
</comment>
<feature type="binding site" evidence="7">
    <location>
        <position position="54"/>
    </location>
    <ligand>
        <name>a divalent metal cation</name>
        <dbReference type="ChEBI" id="CHEBI:60240"/>
    </ligand>
</feature>
<evidence type="ECO:0000259" key="9">
    <source>
        <dbReference type="Pfam" id="PF02542"/>
    </source>
</evidence>
<evidence type="ECO:0000256" key="1">
    <source>
        <dbReference type="ARBA" id="ARBA00000200"/>
    </source>
</evidence>
<feature type="binding site" evidence="7">
    <location>
        <begin position="46"/>
        <end position="47"/>
    </location>
    <ligand>
        <name>4-CDP-2-C-methyl-D-erythritol 2-phosphate</name>
        <dbReference type="ChEBI" id="CHEBI:57919"/>
    </ligand>
</feature>
<dbReference type="RefSeq" id="WP_317641022.1">
    <property type="nucleotide sequence ID" value="NZ_JAPMIV010000032.1"/>
</dbReference>
<name>A0ABU4DTC1_9DEIO</name>
<comment type="similarity">
    <text evidence="7 8">Belongs to the IspF family.</text>
</comment>
<feature type="binding site" evidence="7">
    <location>
        <position position="21"/>
    </location>
    <ligand>
        <name>a divalent metal cation</name>
        <dbReference type="ChEBI" id="CHEBI:60240"/>
    </ligand>
</feature>
<dbReference type="HAMAP" id="MF_00107">
    <property type="entry name" value="IspF"/>
    <property type="match status" value="1"/>
</dbReference>
<dbReference type="InterPro" id="IPR003526">
    <property type="entry name" value="MECDP_synthase"/>
</dbReference>
<dbReference type="CDD" id="cd00554">
    <property type="entry name" value="MECDP_synthase"/>
    <property type="match status" value="1"/>
</dbReference>
<evidence type="ECO:0000256" key="3">
    <source>
        <dbReference type="ARBA" id="ARBA00012579"/>
    </source>
</evidence>
<evidence type="ECO:0000256" key="2">
    <source>
        <dbReference type="ARBA" id="ARBA00004709"/>
    </source>
</evidence>
<keyword evidence="5 7" id="KW-0414">Isoprene biosynthesis</keyword>
<dbReference type="InterPro" id="IPR020555">
    <property type="entry name" value="MECDP_synthase_CS"/>
</dbReference>
<dbReference type="Proteomes" id="UP001276150">
    <property type="component" value="Unassembled WGS sequence"/>
</dbReference>
<keyword evidence="4 7" id="KW-0479">Metal-binding</keyword>
<dbReference type="Pfam" id="PF02542">
    <property type="entry name" value="YgbB"/>
    <property type="match status" value="1"/>
</dbReference>
<evidence type="ECO:0000256" key="8">
    <source>
        <dbReference type="RuleBase" id="RU004395"/>
    </source>
</evidence>
<comment type="cofactor">
    <cofactor evidence="7">
        <name>a divalent metal cation</name>
        <dbReference type="ChEBI" id="CHEBI:60240"/>
    </cofactor>
    <text evidence="7">Binds 1 divalent metal cation per subunit.</text>
</comment>
<feature type="site" description="Transition state stabilizer" evidence="7">
    <location>
        <position position="145"/>
    </location>
</feature>
<sequence>MVLSSGSPIPAIRIGYGEDAHRLAAGHSLILGGVAIPDAALGTVAHSDGDAVLHAVADALLSGLALGDIGDYFPDTDPLWAGLDSRAIVGRVLELVRERGYAPSNIAVVVTLDRPKLGPLRSQIARSVAELLCLPESEVGVSFKTSEGLAPAHVQTRATALLTRIAD</sequence>
<comment type="catalytic activity">
    <reaction evidence="1 7 8">
        <text>4-CDP-2-C-methyl-D-erythritol 2-phosphate = 2-C-methyl-D-erythritol 2,4-cyclic diphosphate + CMP</text>
        <dbReference type="Rhea" id="RHEA:23864"/>
        <dbReference type="ChEBI" id="CHEBI:57919"/>
        <dbReference type="ChEBI" id="CHEBI:58483"/>
        <dbReference type="ChEBI" id="CHEBI:60377"/>
        <dbReference type="EC" id="4.6.1.12"/>
    </reaction>
</comment>
<dbReference type="InterPro" id="IPR036571">
    <property type="entry name" value="MECDP_synthase_sf"/>
</dbReference>
<evidence type="ECO:0000256" key="6">
    <source>
        <dbReference type="ARBA" id="ARBA00023239"/>
    </source>
</evidence>
<gene>
    <name evidence="7 10" type="primary">ispF</name>
    <name evidence="10" type="ORF">ORD21_13845</name>
</gene>
<dbReference type="PROSITE" id="PS01350">
    <property type="entry name" value="ISPF"/>
    <property type="match status" value="1"/>
</dbReference>
<dbReference type="SUPFAM" id="SSF69765">
    <property type="entry name" value="IpsF-like"/>
    <property type="match status" value="1"/>
</dbReference>
<keyword evidence="11" id="KW-1185">Reference proteome</keyword>
<accession>A0ABU4DTC1</accession>
<feature type="domain" description="2-C-methyl-D-erythritol 2,4-cyclodiphosphate synthase" evidence="9">
    <location>
        <begin position="12"/>
        <end position="160"/>
    </location>
</feature>
<organism evidence="10 11">
    <name type="scientific">Deinococcus arenicola</name>
    <dbReference type="NCBI Taxonomy" id="2994950"/>
    <lineage>
        <taxon>Bacteria</taxon>
        <taxon>Thermotogati</taxon>
        <taxon>Deinococcota</taxon>
        <taxon>Deinococci</taxon>
        <taxon>Deinococcales</taxon>
        <taxon>Deinococcaceae</taxon>
        <taxon>Deinococcus</taxon>
    </lineage>
</organism>
<feature type="binding site" evidence="7">
    <location>
        <begin position="68"/>
        <end position="70"/>
    </location>
    <ligand>
        <name>4-CDP-2-C-methyl-D-erythritol 2-phosphate</name>
        <dbReference type="ChEBI" id="CHEBI:57919"/>
    </ligand>
</feature>
<reference evidence="10 11" key="1">
    <citation type="submission" date="2022-11" db="EMBL/GenBank/DDBJ databases">
        <title>Deinococcus ZS9-10, Low Temperature and Draught-tolerating, UV-resistant Bacteria from Continental Antarctica.</title>
        <authorList>
            <person name="Cheng L."/>
        </authorList>
    </citation>
    <scope>NUCLEOTIDE SEQUENCE [LARGE SCALE GENOMIC DNA]</scope>
    <source>
        <strain evidence="10 11">ZS9-10</strain>
    </source>
</reference>
<evidence type="ECO:0000256" key="7">
    <source>
        <dbReference type="HAMAP-Rule" id="MF_00107"/>
    </source>
</evidence>